<name>A0A174YTM4_9FIRM</name>
<evidence type="ECO:0000313" key="6">
    <source>
        <dbReference type="EMBL" id="CUQ76049.1"/>
    </source>
</evidence>
<evidence type="ECO:0000256" key="1">
    <source>
        <dbReference type="ARBA" id="ARBA00022741"/>
    </source>
</evidence>
<dbReference type="GO" id="GO:0005829">
    <property type="term" value="C:cytosol"/>
    <property type="evidence" value="ECO:0007669"/>
    <property type="project" value="TreeGrafter"/>
</dbReference>
<feature type="transmembrane region" description="Helical" evidence="4">
    <location>
        <begin position="190"/>
        <end position="207"/>
    </location>
</feature>
<evidence type="ECO:0000256" key="4">
    <source>
        <dbReference type="SAM" id="Phobius"/>
    </source>
</evidence>
<dbReference type="Proteomes" id="UP000095621">
    <property type="component" value="Unassembled WGS sequence"/>
</dbReference>
<sequence>MTDTDLEIIVFVLLAVAIGVYVCVSSSIKRKKAAENAIKKAWGKRVVYKGTDESFEYISHYAKGNPSESMIDDITWNDLGMDEVFKCINNTNSSVGQEYLYKMLREPVADAEKLHELDRLADEFTANEKERITIQKIFMNMGKSRKIAVTDYIGYIMDIEQGSNIVHYLAWVFLIASILVTVLVTPVLGIWLIIASVAFSIITYYKYKAKIENYFKCINVIVKMASASEDICESNISFLEPECNRLKEILKSFSKVTKGSWMIESGNVDGSIGEVVLDYLRMITHMDIVKFNKMTKLITAKSEDAYNLVDTLGFIETSIAVASFRESLPFYCKPEFVENTNNLSVKEVYHPLIDNPVCNSITTKGNVLLTGSNASGKSTFLKTIAINSILAQTIGTSLSKEYIAPVYRIYSSMALRDDLANSDSYYIVEIKSLKRILDAVDKTGRPVLCFIDEVLRGTNTVERIAASSEILKNLNTGRALCFAATHDIELTTILKDCYSNYHFQEEVTEDEVKFDYKLYAGPATTRNAIKLLNVIGYDKNIIKGAEQRAMHFLTDGNWKS</sequence>
<keyword evidence="4" id="KW-1133">Transmembrane helix</keyword>
<feature type="transmembrane region" description="Helical" evidence="4">
    <location>
        <begin position="165"/>
        <end position="184"/>
    </location>
</feature>
<organism evidence="6 7">
    <name type="scientific">Lachnospira eligens</name>
    <dbReference type="NCBI Taxonomy" id="39485"/>
    <lineage>
        <taxon>Bacteria</taxon>
        <taxon>Bacillati</taxon>
        <taxon>Bacillota</taxon>
        <taxon>Clostridia</taxon>
        <taxon>Lachnospirales</taxon>
        <taxon>Lachnospiraceae</taxon>
        <taxon>Lachnospira</taxon>
    </lineage>
</organism>
<dbReference type="Pfam" id="PF00488">
    <property type="entry name" value="MutS_V"/>
    <property type="match status" value="1"/>
</dbReference>
<proteinExistence type="predicted"/>
<dbReference type="PANTHER" id="PTHR11361:SF152">
    <property type="entry name" value="DNA MISMATCH REPAIR PROTEIN"/>
    <property type="match status" value="1"/>
</dbReference>
<dbReference type="GO" id="GO:0030983">
    <property type="term" value="F:mismatched DNA binding"/>
    <property type="evidence" value="ECO:0007669"/>
    <property type="project" value="InterPro"/>
</dbReference>
<keyword evidence="4" id="KW-0812">Transmembrane</keyword>
<dbReference type="AlphaFoldDB" id="A0A174YTM4"/>
<evidence type="ECO:0000256" key="3">
    <source>
        <dbReference type="ARBA" id="ARBA00023125"/>
    </source>
</evidence>
<dbReference type="SUPFAM" id="SSF52540">
    <property type="entry name" value="P-loop containing nucleoside triphosphate hydrolases"/>
    <property type="match status" value="1"/>
</dbReference>
<evidence type="ECO:0000259" key="5">
    <source>
        <dbReference type="SMART" id="SM00534"/>
    </source>
</evidence>
<dbReference type="PANTHER" id="PTHR11361">
    <property type="entry name" value="DNA MISMATCH REPAIR PROTEIN MUTS FAMILY MEMBER"/>
    <property type="match status" value="1"/>
</dbReference>
<dbReference type="GO" id="GO:0005524">
    <property type="term" value="F:ATP binding"/>
    <property type="evidence" value="ECO:0007669"/>
    <property type="project" value="UniProtKB-KW"/>
</dbReference>
<accession>A0A174YTM4</accession>
<keyword evidence="2" id="KW-0067">ATP-binding</keyword>
<dbReference type="InterPro" id="IPR027417">
    <property type="entry name" value="P-loop_NTPase"/>
</dbReference>
<dbReference type="Gene3D" id="3.40.50.300">
    <property type="entry name" value="P-loop containing nucleotide triphosphate hydrolases"/>
    <property type="match status" value="1"/>
</dbReference>
<feature type="transmembrane region" description="Helical" evidence="4">
    <location>
        <begin position="6"/>
        <end position="24"/>
    </location>
</feature>
<evidence type="ECO:0000313" key="7">
    <source>
        <dbReference type="Proteomes" id="UP000095621"/>
    </source>
</evidence>
<dbReference type="GO" id="GO:0006298">
    <property type="term" value="P:mismatch repair"/>
    <property type="evidence" value="ECO:0007669"/>
    <property type="project" value="InterPro"/>
</dbReference>
<reference evidence="6 7" key="1">
    <citation type="submission" date="2015-09" db="EMBL/GenBank/DDBJ databases">
        <authorList>
            <consortium name="Pathogen Informatics"/>
        </authorList>
    </citation>
    <scope>NUCLEOTIDE SEQUENCE [LARGE SCALE GENOMIC DNA]</scope>
    <source>
        <strain evidence="6 7">2789STDY5834875</strain>
    </source>
</reference>
<evidence type="ECO:0000256" key="2">
    <source>
        <dbReference type="ARBA" id="ARBA00022840"/>
    </source>
</evidence>
<keyword evidence="1" id="KW-0547">Nucleotide-binding</keyword>
<protein>
    <submittedName>
        <fullName evidence="6">DNA mismatch repair protein mutS</fullName>
    </submittedName>
</protein>
<dbReference type="InterPro" id="IPR000432">
    <property type="entry name" value="DNA_mismatch_repair_MutS_C"/>
</dbReference>
<dbReference type="InterPro" id="IPR045076">
    <property type="entry name" value="MutS"/>
</dbReference>
<dbReference type="SMART" id="SM00534">
    <property type="entry name" value="MUTSac"/>
    <property type="match status" value="1"/>
</dbReference>
<keyword evidence="3" id="KW-0238">DNA-binding</keyword>
<dbReference type="RefSeq" id="WP_055214875.1">
    <property type="nucleotide sequence ID" value="NZ_CZBU01000002.1"/>
</dbReference>
<feature type="domain" description="DNA mismatch repair proteins mutS family" evidence="5">
    <location>
        <begin position="364"/>
        <end position="550"/>
    </location>
</feature>
<gene>
    <name evidence="6" type="primary">mutS_1</name>
    <name evidence="6" type="ORF">ERS852490_00844</name>
</gene>
<dbReference type="OrthoDB" id="9802448at2"/>
<dbReference type="EMBL" id="CZBU01000002">
    <property type="protein sequence ID" value="CUQ76049.1"/>
    <property type="molecule type" value="Genomic_DNA"/>
</dbReference>
<keyword evidence="4" id="KW-0472">Membrane</keyword>
<dbReference type="GO" id="GO:0140664">
    <property type="term" value="F:ATP-dependent DNA damage sensor activity"/>
    <property type="evidence" value="ECO:0007669"/>
    <property type="project" value="InterPro"/>
</dbReference>